<proteinExistence type="predicted"/>
<evidence type="ECO:0000313" key="2">
    <source>
        <dbReference type="EMBL" id="KAK9164054.1"/>
    </source>
</evidence>
<organism evidence="2 3">
    <name type="scientific">Stephania yunnanensis</name>
    <dbReference type="NCBI Taxonomy" id="152371"/>
    <lineage>
        <taxon>Eukaryota</taxon>
        <taxon>Viridiplantae</taxon>
        <taxon>Streptophyta</taxon>
        <taxon>Embryophyta</taxon>
        <taxon>Tracheophyta</taxon>
        <taxon>Spermatophyta</taxon>
        <taxon>Magnoliopsida</taxon>
        <taxon>Ranunculales</taxon>
        <taxon>Menispermaceae</taxon>
        <taxon>Menispermoideae</taxon>
        <taxon>Cissampelideae</taxon>
        <taxon>Stephania</taxon>
    </lineage>
</organism>
<evidence type="ECO:0000313" key="3">
    <source>
        <dbReference type="Proteomes" id="UP001420932"/>
    </source>
</evidence>
<comment type="caution">
    <text evidence="2">The sequence shown here is derived from an EMBL/GenBank/DDBJ whole genome shotgun (WGS) entry which is preliminary data.</text>
</comment>
<protein>
    <submittedName>
        <fullName evidence="2">Uncharacterized protein</fullName>
    </submittedName>
</protein>
<gene>
    <name evidence="2" type="ORF">Syun_004956</name>
</gene>
<keyword evidence="3" id="KW-1185">Reference proteome</keyword>
<accession>A0AAP0L835</accession>
<keyword evidence="1" id="KW-0472">Membrane</keyword>
<sequence>MKGLATDRGIWVFILFCFIFFWVLRNEKGVGSLWPTCELVDDRLDGGAEFT</sequence>
<dbReference type="AlphaFoldDB" id="A0AAP0L835"/>
<dbReference type="Proteomes" id="UP001420932">
    <property type="component" value="Unassembled WGS sequence"/>
</dbReference>
<dbReference type="EMBL" id="JBBNAF010000002">
    <property type="protein sequence ID" value="KAK9164054.1"/>
    <property type="molecule type" value="Genomic_DNA"/>
</dbReference>
<name>A0AAP0L835_9MAGN</name>
<reference evidence="2 3" key="1">
    <citation type="submission" date="2024-01" db="EMBL/GenBank/DDBJ databases">
        <title>Genome assemblies of Stephania.</title>
        <authorList>
            <person name="Yang L."/>
        </authorList>
    </citation>
    <scope>NUCLEOTIDE SEQUENCE [LARGE SCALE GENOMIC DNA]</scope>
    <source>
        <strain evidence="2">YNDBR</strain>
        <tissue evidence="2">Leaf</tissue>
    </source>
</reference>
<keyword evidence="1" id="KW-0812">Transmembrane</keyword>
<evidence type="ECO:0000256" key="1">
    <source>
        <dbReference type="SAM" id="Phobius"/>
    </source>
</evidence>
<keyword evidence="1" id="KW-1133">Transmembrane helix</keyword>
<feature type="transmembrane region" description="Helical" evidence="1">
    <location>
        <begin position="9"/>
        <end position="25"/>
    </location>
</feature>